<dbReference type="PANTHER" id="PTHR35043:SF8">
    <property type="entry name" value="DUF4220 DOMAIN-CONTAINING PROTEIN"/>
    <property type="match status" value="1"/>
</dbReference>
<dbReference type="STRING" id="303698.A0A1V6TZR3"/>
<organism evidence="2 3">
    <name type="scientific">Penicillium steckii</name>
    <dbReference type="NCBI Taxonomy" id="303698"/>
    <lineage>
        <taxon>Eukaryota</taxon>
        <taxon>Fungi</taxon>
        <taxon>Dikarya</taxon>
        <taxon>Ascomycota</taxon>
        <taxon>Pezizomycotina</taxon>
        <taxon>Eurotiomycetes</taxon>
        <taxon>Eurotiomycetidae</taxon>
        <taxon>Eurotiales</taxon>
        <taxon>Aspergillaceae</taxon>
        <taxon>Penicillium</taxon>
    </lineage>
</organism>
<feature type="transmembrane region" description="Helical" evidence="1">
    <location>
        <begin position="59"/>
        <end position="80"/>
    </location>
</feature>
<dbReference type="EMBL" id="MLKD01000001">
    <property type="protein sequence ID" value="OQE31716.1"/>
    <property type="molecule type" value="Genomic_DNA"/>
</dbReference>
<comment type="caution">
    <text evidence="2">The sequence shown here is derived from an EMBL/GenBank/DDBJ whole genome shotgun (WGS) entry which is preliminary data.</text>
</comment>
<evidence type="ECO:0000256" key="1">
    <source>
        <dbReference type="SAM" id="Phobius"/>
    </source>
</evidence>
<sequence length="466" mass="53585">MGNITNIPLDGWVSGPDDRGTVDILWSCGATILLCCWVSVYPNVGSLKDKWYHPFLDKLNLFCIALLGPDFLFAIAWGQWSKARASIQLFEEQPPSTEKIDIKYVHAFFINAGGIHLKTPDFPGGFPIDAPQLHYLIANDFVERPDLDSMDIDERNSVDYLSRVITIFQTFWFGAGIVERACTGLSMTTMELTTSSFVLIMLATSAAWYHKPSITQPRFISSKNSQSTQSIREFSQANTHPMLPSQWYQTPLEYLSQEYFGINLHWGYYTRLAYMLHIRLFSRPVTSRPWDRFPSDTWLCPTFAWSIPASCVTIIFSLLFLAGWNFHFPSTAEKVLWRICSVYHAAFSLYGAVYYGIEMFRTRKKHTNSSFSHRGLRPVEERLHLISDSGKRRNIPFVTKFLNKWHSTLPVHDPEARTPLRVLIPITVTCALYTLCRICIYVEDFITLRQQPSDVYTNANILSWVF</sequence>
<name>A0A1V6TZR3_9EURO</name>
<dbReference type="OrthoDB" id="4338398at2759"/>
<feature type="transmembrane region" description="Helical" evidence="1">
    <location>
        <begin position="24"/>
        <end position="47"/>
    </location>
</feature>
<evidence type="ECO:0000313" key="3">
    <source>
        <dbReference type="Proteomes" id="UP000191285"/>
    </source>
</evidence>
<feature type="transmembrane region" description="Helical" evidence="1">
    <location>
        <begin position="336"/>
        <end position="357"/>
    </location>
</feature>
<keyword evidence="3" id="KW-1185">Reference proteome</keyword>
<proteinExistence type="predicted"/>
<evidence type="ECO:0000313" key="2">
    <source>
        <dbReference type="EMBL" id="OQE31716.1"/>
    </source>
</evidence>
<dbReference type="PANTHER" id="PTHR35043">
    <property type="entry name" value="TRANSCRIPTION FACTOR DOMAIN-CONTAINING PROTEIN"/>
    <property type="match status" value="1"/>
</dbReference>
<feature type="transmembrane region" description="Helical" evidence="1">
    <location>
        <begin position="303"/>
        <end position="324"/>
    </location>
</feature>
<feature type="transmembrane region" description="Helical" evidence="1">
    <location>
        <begin position="190"/>
        <end position="209"/>
    </location>
</feature>
<keyword evidence="1" id="KW-0812">Transmembrane</keyword>
<dbReference type="Proteomes" id="UP000191285">
    <property type="component" value="Unassembled WGS sequence"/>
</dbReference>
<reference evidence="3" key="1">
    <citation type="journal article" date="2017" name="Nat. Microbiol.">
        <title>Global analysis of biosynthetic gene clusters reveals vast potential of secondary metabolite production in Penicillium species.</title>
        <authorList>
            <person name="Nielsen J.C."/>
            <person name="Grijseels S."/>
            <person name="Prigent S."/>
            <person name="Ji B."/>
            <person name="Dainat J."/>
            <person name="Nielsen K.F."/>
            <person name="Frisvad J.C."/>
            <person name="Workman M."/>
            <person name="Nielsen J."/>
        </authorList>
    </citation>
    <scope>NUCLEOTIDE SEQUENCE [LARGE SCALE GENOMIC DNA]</scope>
    <source>
        <strain evidence="3">IBT 24891</strain>
    </source>
</reference>
<dbReference type="AlphaFoldDB" id="A0A1V6TZR3"/>
<keyword evidence="1" id="KW-0472">Membrane</keyword>
<keyword evidence="1" id="KW-1133">Transmembrane helix</keyword>
<accession>A0A1V6TZR3</accession>
<gene>
    <name evidence="2" type="ORF">PENSTE_c001G08582</name>
</gene>
<protein>
    <submittedName>
        <fullName evidence="2">Uncharacterized protein</fullName>
    </submittedName>
</protein>